<dbReference type="PROSITE" id="PS00615">
    <property type="entry name" value="C_TYPE_LECTIN_1"/>
    <property type="match status" value="1"/>
</dbReference>
<dbReference type="InterPro" id="IPR016187">
    <property type="entry name" value="CTDL_fold"/>
</dbReference>
<keyword evidence="2" id="KW-1185">Reference proteome</keyword>
<sequence length="314" mass="35882">MRYTANRAVNSYFESSTTSRTFEIVWFLGDTNFGKSSSLKHCSPSRHNHSKKNGEGKVICEKKFKGKGNEHEYLGAVNSRLANSNDVQVIHKNLSALKDGKRYWTNSTQIEVYPPHDPLQDWYWLDGQQFNASQRRGLYARLTYTGKEERCAIIRDSQSGIWEDSPCSASHLSICKKGEPIMNMIGPEEAKVEKQLFNTTQKIIRIVQSSSFESFNSTRRKNGIIVEVLTTSLHSLHKWGEDITSIPNITIWKRCQNEPDSGEIVDVDKEQERTKYGTLGDTGCYWKPVRINTIKNNSLISVREIAAKPREKRS</sequence>
<dbReference type="InterPro" id="IPR001304">
    <property type="entry name" value="C-type_lectin-like"/>
</dbReference>
<proteinExistence type="predicted"/>
<dbReference type="EMBL" id="CACRXK020010550">
    <property type="protein sequence ID" value="CAB4019613.1"/>
    <property type="molecule type" value="Genomic_DNA"/>
</dbReference>
<organism evidence="1 2">
    <name type="scientific">Paramuricea clavata</name>
    <name type="common">Red gorgonian</name>
    <name type="synonym">Violescent sea-whip</name>
    <dbReference type="NCBI Taxonomy" id="317549"/>
    <lineage>
        <taxon>Eukaryota</taxon>
        <taxon>Metazoa</taxon>
        <taxon>Cnidaria</taxon>
        <taxon>Anthozoa</taxon>
        <taxon>Octocorallia</taxon>
        <taxon>Malacalcyonacea</taxon>
        <taxon>Plexauridae</taxon>
        <taxon>Paramuricea</taxon>
    </lineage>
</organism>
<reference evidence="1" key="1">
    <citation type="submission" date="2020-04" db="EMBL/GenBank/DDBJ databases">
        <authorList>
            <person name="Alioto T."/>
            <person name="Alioto T."/>
            <person name="Gomez Garrido J."/>
        </authorList>
    </citation>
    <scope>NUCLEOTIDE SEQUENCE</scope>
    <source>
        <strain evidence="1">A484AB</strain>
    </source>
</reference>
<accession>A0A7D9IZ21</accession>
<dbReference type="InterPro" id="IPR018378">
    <property type="entry name" value="C-type_lectin_CS"/>
</dbReference>
<dbReference type="InterPro" id="IPR016186">
    <property type="entry name" value="C-type_lectin-like/link_sf"/>
</dbReference>
<evidence type="ECO:0000313" key="1">
    <source>
        <dbReference type="EMBL" id="CAB4019613.1"/>
    </source>
</evidence>
<evidence type="ECO:0000313" key="2">
    <source>
        <dbReference type="Proteomes" id="UP001152795"/>
    </source>
</evidence>
<dbReference type="AlphaFoldDB" id="A0A7D9IZ21"/>
<protein>
    <submittedName>
        <fullName evidence="1">Uncharacterized protein</fullName>
    </submittedName>
</protein>
<gene>
    <name evidence="1" type="ORF">PACLA_8A022860</name>
</gene>
<dbReference type="CDD" id="cd00037">
    <property type="entry name" value="CLECT"/>
    <property type="match status" value="1"/>
</dbReference>
<dbReference type="Proteomes" id="UP001152795">
    <property type="component" value="Unassembled WGS sequence"/>
</dbReference>
<dbReference type="Pfam" id="PF00059">
    <property type="entry name" value="Lectin_C"/>
    <property type="match status" value="1"/>
</dbReference>
<dbReference type="PROSITE" id="PS50041">
    <property type="entry name" value="C_TYPE_LECTIN_2"/>
    <property type="match status" value="1"/>
</dbReference>
<name>A0A7D9IZ21_PARCT</name>
<dbReference type="Gene3D" id="3.10.100.10">
    <property type="entry name" value="Mannose-Binding Protein A, subunit A"/>
    <property type="match status" value="1"/>
</dbReference>
<comment type="caution">
    <text evidence="1">The sequence shown here is derived from an EMBL/GenBank/DDBJ whole genome shotgun (WGS) entry which is preliminary data.</text>
</comment>
<dbReference type="SUPFAM" id="SSF56436">
    <property type="entry name" value="C-type lectin-like"/>
    <property type="match status" value="1"/>
</dbReference>